<feature type="region of interest" description="Disordered" evidence="1">
    <location>
        <begin position="1"/>
        <end position="40"/>
    </location>
</feature>
<name>A0A2S4WIZ3_9BASI</name>
<protein>
    <submittedName>
        <fullName evidence="2">Uncharacterized protein</fullName>
    </submittedName>
</protein>
<organism evidence="2 3">
    <name type="scientific">Puccinia striiformis</name>
    <dbReference type="NCBI Taxonomy" id="27350"/>
    <lineage>
        <taxon>Eukaryota</taxon>
        <taxon>Fungi</taxon>
        <taxon>Dikarya</taxon>
        <taxon>Basidiomycota</taxon>
        <taxon>Pucciniomycotina</taxon>
        <taxon>Pucciniomycetes</taxon>
        <taxon>Pucciniales</taxon>
        <taxon>Pucciniaceae</taxon>
        <taxon>Puccinia</taxon>
    </lineage>
</organism>
<keyword evidence="3" id="KW-1185">Reference proteome</keyword>
<dbReference type="Proteomes" id="UP000238274">
    <property type="component" value="Unassembled WGS sequence"/>
</dbReference>
<reference evidence="3" key="3">
    <citation type="journal article" date="2018" name="Mol. Plant Microbe Interact.">
        <title>Genome sequence resources for the wheat stripe rust pathogen (Puccinia striiformis f. sp. tritici) and the barley stripe rust pathogen (Puccinia striiformis f. sp. hordei).</title>
        <authorList>
            <person name="Xia C."/>
            <person name="Wang M."/>
            <person name="Yin C."/>
            <person name="Cornejo O.E."/>
            <person name="Hulbert S.H."/>
            <person name="Chen X."/>
        </authorList>
    </citation>
    <scope>NUCLEOTIDE SEQUENCE [LARGE SCALE GENOMIC DNA]</scope>
    <source>
        <strain evidence="3">93TX-2</strain>
    </source>
</reference>
<dbReference type="VEuPathDB" id="FungiDB:PSTT_07694"/>
<dbReference type="AlphaFoldDB" id="A0A2S4WIZ3"/>
<feature type="compositionally biased region" description="Basic and acidic residues" evidence="1">
    <location>
        <begin position="415"/>
        <end position="442"/>
    </location>
</feature>
<evidence type="ECO:0000313" key="3">
    <source>
        <dbReference type="Proteomes" id="UP000238274"/>
    </source>
</evidence>
<reference evidence="3" key="2">
    <citation type="journal article" date="2018" name="BMC Genomics">
        <title>Genomic insights into host adaptation between the wheat stripe rust pathogen (Puccinia striiformis f. sp. tritici) and the barley stripe rust pathogen (Puccinia striiformis f. sp. hordei).</title>
        <authorList>
            <person name="Xia C."/>
            <person name="Wang M."/>
            <person name="Yin C."/>
            <person name="Cornejo O.E."/>
            <person name="Hulbert S.H."/>
            <person name="Chen X."/>
        </authorList>
    </citation>
    <scope>NUCLEOTIDE SEQUENCE [LARGE SCALE GENOMIC DNA]</scope>
    <source>
        <strain evidence="3">93TX-2</strain>
    </source>
</reference>
<sequence length="805" mass="90698">MNRPNEETQQTEPKSATEMDYFFDDPDGNHPIESQPRRGCSSVPESIVKFCKFMMGASGASSRLPNPPTTKELKARKAWVAASASHAEQEAPGSNIGDIVEPKSSAIRRAVQPSPYKSARMPANHAITALYKTECDHQFQSHGFPRITFERNKSSLKKSEWNGLTADILADQWKIWFQQQMLSPDEEHPTVDARSIIGQWMKDTSERETNQYHMESPTVPEIIAAEHLIIRRKVAEIRRETALAMFPENPKLAEICRTECMSDFEESDDPNSEEPPTSIVPFWRSDIFGDFLHALDQHAIKRADPDIKEDLSTLLARKPGLIAHQVKNYQVPTRFKSLRQNFIRLPFPKRSIGAHGFYVVLLNTLSINGMMDINLFKIAMLGIYDCFSSTIDYDSLQICNTKSCGKQTQKNLFQKKEYPGEDTSTKPHSSDTRMDYSHEDSGNMRTTHQLPHRCSLKARSIVEFCKYVMGGVGFSFQRPRPPTLEEVQAWKISVAERQTELDAYPKKPGFKTVEQREHVVKKGRQHSQQIEQLIGQYKSAPIPANYEIPNCYKNTCDRQFQSKGFPPNHVFVGDTLPEGIGMESGGSSYTSGSVEDLVSSTYETVDAIAVIGRWLKYSSKIPMIQNPNQEGTSEEISLAEKARSEAAERRRVKRSAVAELRKETAFTVLSERPLLELITTDSVSDYEESEDPTDPPSRILPYWRSDLLGDFMHELDLATFQLAAPNKKPELLAVLARRGSREATEDDVPAENAPQGFPAAAYSEHFASDTSTLERGLSIRQSRGRSGTLAIDLRQALLTLRAHTS</sequence>
<dbReference type="VEuPathDB" id="FungiDB:PSTT_07693"/>
<dbReference type="EMBL" id="PKSM01000017">
    <property type="protein sequence ID" value="POW21724.1"/>
    <property type="molecule type" value="Genomic_DNA"/>
</dbReference>
<gene>
    <name evidence="2" type="ORF">PSHT_02046</name>
</gene>
<evidence type="ECO:0000313" key="2">
    <source>
        <dbReference type="EMBL" id="POW21724.1"/>
    </source>
</evidence>
<dbReference type="VEuPathDB" id="FungiDB:PSHT_02046"/>
<proteinExistence type="predicted"/>
<evidence type="ECO:0000256" key="1">
    <source>
        <dbReference type="SAM" id="MobiDB-lite"/>
    </source>
</evidence>
<comment type="caution">
    <text evidence="2">The sequence shown here is derived from an EMBL/GenBank/DDBJ whole genome shotgun (WGS) entry which is preliminary data.</text>
</comment>
<reference evidence="2 3" key="1">
    <citation type="submission" date="2017-12" db="EMBL/GenBank/DDBJ databases">
        <title>Gene loss provides genomic basis for host adaptation in cereal stripe rust fungi.</title>
        <authorList>
            <person name="Xia C."/>
        </authorList>
    </citation>
    <scope>NUCLEOTIDE SEQUENCE [LARGE SCALE GENOMIC DNA]</scope>
    <source>
        <strain evidence="2 3">93TX-2</strain>
    </source>
</reference>
<accession>A0A2S4WIZ3</accession>
<feature type="region of interest" description="Disordered" evidence="1">
    <location>
        <begin position="415"/>
        <end position="448"/>
    </location>
</feature>